<dbReference type="Proteomes" id="UP000518300">
    <property type="component" value="Unassembled WGS sequence"/>
</dbReference>
<dbReference type="RefSeq" id="WP_169343846.1">
    <property type="nucleotide sequence ID" value="NZ_JABBJJ010000020.1"/>
</dbReference>
<evidence type="ECO:0000256" key="1">
    <source>
        <dbReference type="SAM" id="MobiDB-lite"/>
    </source>
</evidence>
<keyword evidence="3" id="KW-1185">Reference proteome</keyword>
<dbReference type="AlphaFoldDB" id="A0A848L8H7"/>
<protein>
    <submittedName>
        <fullName evidence="2">Uncharacterized protein</fullName>
    </submittedName>
</protein>
<comment type="caution">
    <text evidence="2">The sequence shown here is derived from an EMBL/GenBank/DDBJ whole genome shotgun (WGS) entry which is preliminary data.</text>
</comment>
<feature type="region of interest" description="Disordered" evidence="1">
    <location>
        <begin position="35"/>
        <end position="62"/>
    </location>
</feature>
<dbReference type="EMBL" id="JABBJJ010000020">
    <property type="protein sequence ID" value="NMO14552.1"/>
    <property type="molecule type" value="Genomic_DNA"/>
</dbReference>
<sequence>MTVILAVGVGAVACGDDEPEERPGELLTPEECIARGGEAIGDPGDGSTHREGCPDGREQLGSLEFGDEGGICCKR</sequence>
<organism evidence="2 3">
    <name type="scientific">Pyxidicoccus fallax</name>
    <dbReference type="NCBI Taxonomy" id="394095"/>
    <lineage>
        <taxon>Bacteria</taxon>
        <taxon>Pseudomonadati</taxon>
        <taxon>Myxococcota</taxon>
        <taxon>Myxococcia</taxon>
        <taxon>Myxococcales</taxon>
        <taxon>Cystobacterineae</taxon>
        <taxon>Myxococcaceae</taxon>
        <taxon>Pyxidicoccus</taxon>
    </lineage>
</organism>
<accession>A0A848L8H7</accession>
<proteinExistence type="predicted"/>
<feature type="compositionally biased region" description="Basic and acidic residues" evidence="1">
    <location>
        <begin position="47"/>
        <end position="58"/>
    </location>
</feature>
<evidence type="ECO:0000313" key="2">
    <source>
        <dbReference type="EMBL" id="NMO14552.1"/>
    </source>
</evidence>
<gene>
    <name evidence="2" type="ORF">HG543_06715</name>
</gene>
<name>A0A848L8H7_9BACT</name>
<evidence type="ECO:0000313" key="3">
    <source>
        <dbReference type="Proteomes" id="UP000518300"/>
    </source>
</evidence>
<reference evidence="2 3" key="1">
    <citation type="submission" date="2020-04" db="EMBL/GenBank/DDBJ databases">
        <title>Draft genome of Pyxidicoccus fallax type strain.</title>
        <authorList>
            <person name="Whitworth D.E."/>
        </authorList>
    </citation>
    <scope>NUCLEOTIDE SEQUENCE [LARGE SCALE GENOMIC DNA]</scope>
    <source>
        <strain evidence="2 3">DSM 14698</strain>
    </source>
</reference>